<dbReference type="AlphaFoldDB" id="A0AAN8F946"/>
<organism evidence="1 2">
    <name type="scientific">Trichostrongylus colubriformis</name>
    <name type="common">Black scour worm</name>
    <dbReference type="NCBI Taxonomy" id="6319"/>
    <lineage>
        <taxon>Eukaryota</taxon>
        <taxon>Metazoa</taxon>
        <taxon>Ecdysozoa</taxon>
        <taxon>Nematoda</taxon>
        <taxon>Chromadorea</taxon>
        <taxon>Rhabditida</taxon>
        <taxon>Rhabditina</taxon>
        <taxon>Rhabditomorpha</taxon>
        <taxon>Strongyloidea</taxon>
        <taxon>Trichostrongylidae</taxon>
        <taxon>Trichostrongylus</taxon>
    </lineage>
</organism>
<dbReference type="Proteomes" id="UP001331761">
    <property type="component" value="Unassembled WGS sequence"/>
</dbReference>
<keyword evidence="2" id="KW-1185">Reference proteome</keyword>
<comment type="caution">
    <text evidence="1">The sequence shown here is derived from an EMBL/GenBank/DDBJ whole genome shotgun (WGS) entry which is preliminary data.</text>
</comment>
<proteinExistence type="predicted"/>
<protein>
    <submittedName>
        <fullName evidence="1">Uncharacterized protein</fullName>
    </submittedName>
</protein>
<evidence type="ECO:0000313" key="2">
    <source>
        <dbReference type="Proteomes" id="UP001331761"/>
    </source>
</evidence>
<reference evidence="1 2" key="1">
    <citation type="submission" date="2019-10" db="EMBL/GenBank/DDBJ databases">
        <title>Assembly and Annotation for the nematode Trichostrongylus colubriformis.</title>
        <authorList>
            <person name="Martin J."/>
        </authorList>
    </citation>
    <scope>NUCLEOTIDE SEQUENCE [LARGE SCALE GENOMIC DNA]</scope>
    <source>
        <strain evidence="1">G859</strain>
        <tissue evidence="1">Whole worm</tissue>
    </source>
</reference>
<name>A0AAN8F946_TRICO</name>
<evidence type="ECO:0000313" key="1">
    <source>
        <dbReference type="EMBL" id="KAK5975261.1"/>
    </source>
</evidence>
<accession>A0AAN8F946</accession>
<gene>
    <name evidence="1" type="ORF">GCK32_021406</name>
</gene>
<sequence length="102" mass="11373">MVDCLYTPVPALVVQPFVAIVLYKAAANEAVFFQKKEECVVSPKGMLTCACFTDFCSSDFKKIMNMWSNSKSNSKGNQFTKCLENLVKTSKAKSDHLVFLFA</sequence>
<dbReference type="EMBL" id="WIXE01013233">
    <property type="protein sequence ID" value="KAK5975261.1"/>
    <property type="molecule type" value="Genomic_DNA"/>
</dbReference>